<dbReference type="GO" id="GO:0071555">
    <property type="term" value="P:cell wall organization"/>
    <property type="evidence" value="ECO:0007669"/>
    <property type="project" value="TreeGrafter"/>
</dbReference>
<dbReference type="PANTHER" id="PTHR22926">
    <property type="entry name" value="PHOSPHO-N-ACETYLMURAMOYL-PENTAPEPTIDE-TRANSFERASE"/>
    <property type="match status" value="1"/>
</dbReference>
<name>O26690_METTH</name>
<keyword evidence="6 7" id="KW-0472">Membrane</keyword>
<reference evidence="8 9" key="1">
    <citation type="journal article" date="1997" name="J. Bacteriol.">
        <title>Complete genome sequence of Methanobacterium thermoautotrophicum deltaH: functional analysis and comparative genomics.</title>
        <authorList>
            <person name="Smith D.R."/>
            <person name="Doucette-Stamm L.A."/>
            <person name="Deloughery C."/>
            <person name="Lee H.-M."/>
            <person name="Dubois J."/>
            <person name="Aldredge T."/>
            <person name="Bashirzadeh R."/>
            <person name="Blakely D."/>
            <person name="Cook R."/>
            <person name="Gilbert K."/>
            <person name="Harrison D."/>
            <person name="Hoang L."/>
            <person name="Keagle P."/>
            <person name="Lumm W."/>
            <person name="Pothier B."/>
            <person name="Qiu D."/>
            <person name="Spadafora R."/>
            <person name="Vicare R."/>
            <person name="Wang Y."/>
            <person name="Wierzbowski J."/>
            <person name="Gibson R."/>
            <person name="Jiwani N."/>
            <person name="Caruso A."/>
            <person name="Bush D."/>
            <person name="Safer H."/>
            <person name="Patwell D."/>
            <person name="Prabhakar S."/>
            <person name="McDougall S."/>
            <person name="Shimer G."/>
            <person name="Goyal A."/>
            <person name="Pietrovski S."/>
            <person name="Church G.M."/>
            <person name="Daniels C.J."/>
            <person name="Mao J.-i."/>
            <person name="Rice P."/>
            <person name="Nolling J."/>
            <person name="Reeve J.N."/>
        </authorList>
    </citation>
    <scope>NUCLEOTIDE SEQUENCE [LARGE SCALE GENOMIC DNA]</scope>
    <source>
        <strain evidence="9">ATCC 29096 / DSM 1053 / JCM 10044 / NBRC 100330 / Delta H</strain>
    </source>
</reference>
<dbReference type="GO" id="GO:0044038">
    <property type="term" value="P:cell wall macromolecule biosynthetic process"/>
    <property type="evidence" value="ECO:0007669"/>
    <property type="project" value="TreeGrafter"/>
</dbReference>
<feature type="transmembrane region" description="Helical" evidence="7">
    <location>
        <begin position="91"/>
        <end position="111"/>
    </location>
</feature>
<feature type="transmembrane region" description="Helical" evidence="7">
    <location>
        <begin position="64"/>
        <end position="85"/>
    </location>
</feature>
<dbReference type="EnsemblBacteria" id="AAB85096">
    <property type="protein sequence ID" value="AAB85096"/>
    <property type="gene ID" value="MTH_590"/>
</dbReference>
<dbReference type="PANTHER" id="PTHR22926:SF3">
    <property type="entry name" value="UNDECAPRENYL-PHOSPHATE ALPHA-N-ACETYLGLUCOSAMINYL 1-PHOSPHATE TRANSFERASE"/>
    <property type="match status" value="1"/>
</dbReference>
<evidence type="ECO:0000256" key="3">
    <source>
        <dbReference type="ARBA" id="ARBA00022679"/>
    </source>
</evidence>
<evidence type="ECO:0000313" key="9">
    <source>
        <dbReference type="Proteomes" id="UP000005223"/>
    </source>
</evidence>
<feature type="transmembrane region" description="Helical" evidence="7">
    <location>
        <begin position="195"/>
        <end position="213"/>
    </location>
</feature>
<dbReference type="CDD" id="cd06856">
    <property type="entry name" value="GT_GPT_archaea"/>
    <property type="match status" value="1"/>
</dbReference>
<dbReference type="Pfam" id="PF00953">
    <property type="entry name" value="Glycos_transf_4"/>
    <property type="match status" value="1"/>
</dbReference>
<evidence type="ECO:0000256" key="1">
    <source>
        <dbReference type="ARBA" id="ARBA00004651"/>
    </source>
</evidence>
<evidence type="ECO:0000256" key="5">
    <source>
        <dbReference type="ARBA" id="ARBA00022989"/>
    </source>
</evidence>
<feature type="transmembrane region" description="Helical" evidence="7">
    <location>
        <begin position="20"/>
        <end position="44"/>
    </location>
</feature>
<organism evidence="8 9">
    <name type="scientific">Methanothermobacter thermautotrophicus (strain ATCC 29096 / DSM 1053 / JCM 10044 / NBRC 100330 / Delta H)</name>
    <name type="common">Methanobacterium thermoautotrophicum</name>
    <dbReference type="NCBI Taxonomy" id="187420"/>
    <lineage>
        <taxon>Archaea</taxon>
        <taxon>Methanobacteriati</taxon>
        <taxon>Methanobacteriota</taxon>
        <taxon>Methanomada group</taxon>
        <taxon>Methanobacteria</taxon>
        <taxon>Methanobacteriales</taxon>
        <taxon>Methanobacteriaceae</taxon>
        <taxon>Methanothermobacter</taxon>
    </lineage>
</organism>
<dbReference type="PATRIC" id="fig|187420.15.peg.569"/>
<feature type="transmembrane region" description="Helical" evidence="7">
    <location>
        <begin position="225"/>
        <end position="249"/>
    </location>
</feature>
<evidence type="ECO:0000256" key="4">
    <source>
        <dbReference type="ARBA" id="ARBA00022692"/>
    </source>
</evidence>
<dbReference type="InterPro" id="IPR000715">
    <property type="entry name" value="Glycosyl_transferase_4"/>
</dbReference>
<evidence type="ECO:0000313" key="8">
    <source>
        <dbReference type="EMBL" id="AAB85096.1"/>
    </source>
</evidence>
<evidence type="ECO:0000256" key="7">
    <source>
        <dbReference type="SAM" id="Phobius"/>
    </source>
</evidence>
<dbReference type="HOGENOM" id="CLU_023982_4_0_2"/>
<keyword evidence="2" id="KW-1003">Cell membrane</keyword>
<proteinExistence type="predicted"/>
<dbReference type="InParanoid" id="O26690"/>
<feature type="transmembrane region" description="Helical" evidence="7">
    <location>
        <begin position="305"/>
        <end position="327"/>
    </location>
</feature>
<accession>O26690</accession>
<dbReference type="KEGG" id="mth:MTH_590"/>
<keyword evidence="3 8" id="KW-0808">Transferase</keyword>
<dbReference type="EMBL" id="AE000666">
    <property type="protein sequence ID" value="AAB85096.1"/>
    <property type="molecule type" value="Genomic_DNA"/>
</dbReference>
<keyword evidence="4 7" id="KW-0812">Transmembrane</keyword>
<dbReference type="PIR" id="C69178">
    <property type="entry name" value="C69178"/>
</dbReference>
<dbReference type="PaxDb" id="187420-MTH_590"/>
<dbReference type="GO" id="GO:0005886">
    <property type="term" value="C:plasma membrane"/>
    <property type="evidence" value="ECO:0007669"/>
    <property type="project" value="UniProtKB-SubCell"/>
</dbReference>
<dbReference type="STRING" id="187420.MTH_590"/>
<dbReference type="GO" id="GO:0016780">
    <property type="term" value="F:phosphotransferase activity, for other substituted phosphate groups"/>
    <property type="evidence" value="ECO:0007669"/>
    <property type="project" value="InterPro"/>
</dbReference>
<keyword evidence="5 7" id="KW-1133">Transmembrane helix</keyword>
<gene>
    <name evidence="8" type="ordered locus">MTH_590</name>
</gene>
<dbReference type="FunCoup" id="O26690">
    <property type="interactions" value="104"/>
</dbReference>
<feature type="transmembrane region" description="Helical" evidence="7">
    <location>
        <begin position="168"/>
        <end position="188"/>
    </location>
</feature>
<dbReference type="AlphaFoldDB" id="O26690"/>
<protein>
    <submittedName>
        <fullName evidence="8">N-acetylglucosamine-1-phosphate transferase</fullName>
    </submittedName>
</protein>
<sequence>MPDYVYGDSMVLKLTLEYSSVLLVSLICCIIAFTSTYTVMPRLINKLKEANVVGNDIHKISKPIVAEMGGIGILFGFTIGMFIGMYCFPELQYELMVTLLVILLVGIVGMVDDLVRLSSREKLFLLFLAGLPIIWVAPPKVGILYMIMMPVAVSIASNLTNMLAGLNGIESGLGSIAMTALTASCIIMGKYDVSIITMAMLGALLAFLMYNRYPSRVFPGDVGTLIIGACIASVAFIGRVKIIALIVLLPNIIDGILKFYSAGVVERHKHRPTEIAEDGKLIAPPEGFNSLIRWILRRPMTEKKVVMIVWSIGMFFGFLGVLLAFILPLDPF</sequence>
<evidence type="ECO:0000256" key="6">
    <source>
        <dbReference type="ARBA" id="ARBA00023136"/>
    </source>
</evidence>
<comment type="subcellular location">
    <subcellularLocation>
        <location evidence="1">Cell membrane</location>
        <topology evidence="1">Multi-pass membrane protein</topology>
    </subcellularLocation>
</comment>
<keyword evidence="9" id="KW-1185">Reference proteome</keyword>
<dbReference type="Proteomes" id="UP000005223">
    <property type="component" value="Chromosome"/>
</dbReference>
<feature type="transmembrane region" description="Helical" evidence="7">
    <location>
        <begin position="123"/>
        <end position="148"/>
    </location>
</feature>
<evidence type="ECO:0000256" key="2">
    <source>
        <dbReference type="ARBA" id="ARBA00022475"/>
    </source>
</evidence>